<dbReference type="PANTHER" id="PTHR28259">
    <property type="entry name" value="FLUORIDE EXPORT PROTEIN 1-RELATED"/>
    <property type="match status" value="1"/>
</dbReference>
<reference evidence="11 12" key="1">
    <citation type="submission" date="2023-07" db="EMBL/GenBank/DDBJ databases">
        <authorList>
            <person name="Girao M."/>
            <person name="Carvalho M.F."/>
        </authorList>
    </citation>
    <scope>NUCLEOTIDE SEQUENCE [LARGE SCALE GENOMIC DNA]</scope>
    <source>
        <strain evidence="11 12">66/93</strain>
    </source>
</reference>
<dbReference type="HAMAP" id="MF_00454">
    <property type="entry name" value="FluC"/>
    <property type="match status" value="1"/>
</dbReference>
<dbReference type="RefSeq" id="WP_330161075.1">
    <property type="nucleotide sequence ID" value="NZ_BAAAJA010000008.1"/>
</dbReference>
<comment type="caution">
    <text evidence="11">The sequence shown here is derived from an EMBL/GenBank/DDBJ whole genome shotgun (WGS) entry which is preliminary data.</text>
</comment>
<evidence type="ECO:0000256" key="4">
    <source>
        <dbReference type="ARBA" id="ARBA00022989"/>
    </source>
</evidence>
<comment type="function">
    <text evidence="9 10">Fluoride-specific ion channel. Important for reducing fluoride concentration in the cell, thus reducing its toxicity.</text>
</comment>
<evidence type="ECO:0000256" key="5">
    <source>
        <dbReference type="ARBA" id="ARBA00023136"/>
    </source>
</evidence>
<keyword evidence="10" id="KW-0813">Transport</keyword>
<protein>
    <recommendedName>
        <fullName evidence="10">Fluoride-specific ion channel FluC</fullName>
    </recommendedName>
</protein>
<evidence type="ECO:0000256" key="7">
    <source>
        <dbReference type="ARBA" id="ARBA00035120"/>
    </source>
</evidence>
<comment type="similarity">
    <text evidence="7 10">Belongs to the fluoride channel Fluc/FEX (TC 1.A.43) family.</text>
</comment>
<organism evidence="11 12">
    <name type="scientific">Nocardiopsis tropica</name>
    <dbReference type="NCBI Taxonomy" id="109330"/>
    <lineage>
        <taxon>Bacteria</taxon>
        <taxon>Bacillati</taxon>
        <taxon>Actinomycetota</taxon>
        <taxon>Actinomycetes</taxon>
        <taxon>Streptosporangiales</taxon>
        <taxon>Nocardiopsidaceae</taxon>
        <taxon>Nocardiopsis</taxon>
    </lineage>
</organism>
<feature type="transmembrane region" description="Helical" evidence="10">
    <location>
        <begin position="97"/>
        <end position="121"/>
    </location>
</feature>
<feature type="binding site" evidence="10">
    <location>
        <position position="76"/>
    </location>
    <ligand>
        <name>Na(+)</name>
        <dbReference type="ChEBI" id="CHEBI:29101"/>
        <note>structural</note>
    </ligand>
</feature>
<gene>
    <name evidence="10" type="primary">fluC</name>
    <name evidence="10" type="synonym">crcB</name>
    <name evidence="11" type="ORF">Q8A49_27285</name>
</gene>
<comment type="subcellular location">
    <subcellularLocation>
        <location evidence="1 10">Cell membrane</location>
        <topology evidence="1 10">Multi-pass membrane protein</topology>
    </subcellularLocation>
</comment>
<evidence type="ECO:0000313" key="11">
    <source>
        <dbReference type="EMBL" id="MEE2054208.1"/>
    </source>
</evidence>
<evidence type="ECO:0000256" key="6">
    <source>
        <dbReference type="ARBA" id="ARBA00023303"/>
    </source>
</evidence>
<comment type="caution">
    <text evidence="10">Lacks conserved residue(s) required for the propagation of feature annotation.</text>
</comment>
<keyword evidence="2 10" id="KW-1003">Cell membrane</keyword>
<keyword evidence="3 10" id="KW-0812">Transmembrane</keyword>
<proteinExistence type="inferred from homology"/>
<keyword evidence="10" id="KW-0406">Ion transport</keyword>
<keyword evidence="10" id="KW-0915">Sodium</keyword>
<dbReference type="InterPro" id="IPR003691">
    <property type="entry name" value="FluC"/>
</dbReference>
<dbReference type="PANTHER" id="PTHR28259:SF1">
    <property type="entry name" value="FLUORIDE EXPORT PROTEIN 1-RELATED"/>
    <property type="match status" value="1"/>
</dbReference>
<name>A0ABU7KY23_9ACTN</name>
<dbReference type="Proteomes" id="UP001348641">
    <property type="component" value="Unassembled WGS sequence"/>
</dbReference>
<evidence type="ECO:0000256" key="8">
    <source>
        <dbReference type="ARBA" id="ARBA00035585"/>
    </source>
</evidence>
<comment type="catalytic activity">
    <reaction evidence="8">
        <text>fluoride(in) = fluoride(out)</text>
        <dbReference type="Rhea" id="RHEA:76159"/>
        <dbReference type="ChEBI" id="CHEBI:17051"/>
    </reaction>
    <physiologicalReaction direction="left-to-right" evidence="8">
        <dbReference type="Rhea" id="RHEA:76160"/>
    </physiologicalReaction>
</comment>
<keyword evidence="6 10" id="KW-0407">Ion channel</keyword>
<evidence type="ECO:0000256" key="1">
    <source>
        <dbReference type="ARBA" id="ARBA00004651"/>
    </source>
</evidence>
<evidence type="ECO:0000256" key="3">
    <source>
        <dbReference type="ARBA" id="ARBA00022692"/>
    </source>
</evidence>
<sequence>MTGVLIALCGGLGAAVRFLVDGAVRDRWATTLPWATLFVNASGSLLLGALTGAVVFHGAAPVWAGPAGVGFCGGYTTFSTAMVETVHLAQHRGRPHALANIALTAVVPVLAAAAGFGAAALV</sequence>
<keyword evidence="10" id="KW-0479">Metal-binding</keyword>
<comment type="activity regulation">
    <text evidence="10">Na(+) is not transported, but it plays an essential structural role and its presence is essential for fluoride channel function.</text>
</comment>
<keyword evidence="5 10" id="KW-0472">Membrane</keyword>
<evidence type="ECO:0000256" key="2">
    <source>
        <dbReference type="ARBA" id="ARBA00022475"/>
    </source>
</evidence>
<evidence type="ECO:0000313" key="12">
    <source>
        <dbReference type="Proteomes" id="UP001348641"/>
    </source>
</evidence>
<dbReference type="Pfam" id="PF02537">
    <property type="entry name" value="CRCB"/>
    <property type="match status" value="1"/>
</dbReference>
<dbReference type="EMBL" id="JAUUCC010000100">
    <property type="protein sequence ID" value="MEE2054208.1"/>
    <property type="molecule type" value="Genomic_DNA"/>
</dbReference>
<evidence type="ECO:0000256" key="10">
    <source>
        <dbReference type="HAMAP-Rule" id="MF_00454"/>
    </source>
</evidence>
<feature type="binding site" evidence="10">
    <location>
        <position position="73"/>
    </location>
    <ligand>
        <name>Na(+)</name>
        <dbReference type="ChEBI" id="CHEBI:29101"/>
        <note>structural</note>
    </ligand>
</feature>
<feature type="transmembrane region" description="Helical" evidence="10">
    <location>
        <begin position="32"/>
        <end position="56"/>
    </location>
</feature>
<evidence type="ECO:0000256" key="9">
    <source>
        <dbReference type="ARBA" id="ARBA00049940"/>
    </source>
</evidence>
<keyword evidence="4 10" id="KW-1133">Transmembrane helix</keyword>
<accession>A0ABU7KY23</accession>